<gene>
    <name evidence="1" type="ORF">SAMN04488128_104209</name>
</gene>
<proteinExistence type="predicted"/>
<protein>
    <recommendedName>
        <fullName evidence="3">DinB family protein</fullName>
    </recommendedName>
</protein>
<sequence>MINKPYRPGAVGALLDIYEQAISDFKAVIEDIPDGMLTVITDPVTADENCRSVQTILTHVVSSGFNYATSIDRLKGHTVETKSKVFHQTIEAYVHDLTNVFAYTEKVFSSIEDNELEQFDDSLKIKARWGQVYDIEQMTEHAIVHILRHKRQLEKIKLRFRSDA</sequence>
<dbReference type="Gene3D" id="1.20.120.450">
    <property type="entry name" value="dinb family like domain"/>
    <property type="match status" value="1"/>
</dbReference>
<reference evidence="2" key="1">
    <citation type="submission" date="2017-02" db="EMBL/GenBank/DDBJ databases">
        <authorList>
            <person name="Varghese N."/>
            <person name="Submissions S."/>
        </authorList>
    </citation>
    <scope>NUCLEOTIDE SEQUENCE [LARGE SCALE GENOMIC DNA]</scope>
    <source>
        <strain evidence="2">DSM 22224</strain>
    </source>
</reference>
<dbReference type="STRING" id="634771.SAMN04488128_104209"/>
<dbReference type="InterPro" id="IPR034660">
    <property type="entry name" value="DinB/YfiT-like"/>
</dbReference>
<evidence type="ECO:0000313" key="2">
    <source>
        <dbReference type="Proteomes" id="UP000190367"/>
    </source>
</evidence>
<dbReference type="OrthoDB" id="982141at2"/>
<accession>A0A1T4T9R4</accession>
<dbReference type="RefSeq" id="WP_078671565.1">
    <property type="nucleotide sequence ID" value="NZ_FUWZ01000004.1"/>
</dbReference>
<dbReference type="EMBL" id="FUWZ01000004">
    <property type="protein sequence ID" value="SKA37019.1"/>
    <property type="molecule type" value="Genomic_DNA"/>
</dbReference>
<keyword evidence="2" id="KW-1185">Reference proteome</keyword>
<evidence type="ECO:0000313" key="1">
    <source>
        <dbReference type="EMBL" id="SKA37019.1"/>
    </source>
</evidence>
<evidence type="ECO:0008006" key="3">
    <source>
        <dbReference type="Google" id="ProtNLM"/>
    </source>
</evidence>
<dbReference type="SUPFAM" id="SSF109854">
    <property type="entry name" value="DinB/YfiT-like putative metalloenzymes"/>
    <property type="match status" value="1"/>
</dbReference>
<organism evidence="1 2">
    <name type="scientific">Chitinophaga eiseniae</name>
    <dbReference type="NCBI Taxonomy" id="634771"/>
    <lineage>
        <taxon>Bacteria</taxon>
        <taxon>Pseudomonadati</taxon>
        <taxon>Bacteroidota</taxon>
        <taxon>Chitinophagia</taxon>
        <taxon>Chitinophagales</taxon>
        <taxon>Chitinophagaceae</taxon>
        <taxon>Chitinophaga</taxon>
    </lineage>
</organism>
<dbReference type="Proteomes" id="UP000190367">
    <property type="component" value="Unassembled WGS sequence"/>
</dbReference>
<name>A0A1T4T9R4_9BACT</name>
<dbReference type="AlphaFoldDB" id="A0A1T4T9R4"/>